<sequence length="71" mass="7613">MKPASTRLLNDGHWIPRLGFGTWPLDDDEAAVAVEAALKAGYRLIDTASRYGNETGVGRCLQAAGLPRSDV</sequence>
<evidence type="ECO:0000313" key="5">
    <source>
        <dbReference type="EMBL" id="RKG70819.1"/>
    </source>
</evidence>
<protein>
    <submittedName>
        <fullName evidence="5">Aldo/keto reductase</fullName>
    </submittedName>
</protein>
<dbReference type="Pfam" id="PF00248">
    <property type="entry name" value="Aldo_ket_red"/>
    <property type="match status" value="1"/>
</dbReference>
<comment type="caution">
    <text evidence="5">The sequence shown here is derived from an EMBL/GenBank/DDBJ whole genome shotgun (WGS) entry which is preliminary data.</text>
</comment>
<dbReference type="EMBL" id="RAVZ01000532">
    <property type="protein sequence ID" value="RKG70819.1"/>
    <property type="molecule type" value="Genomic_DNA"/>
</dbReference>
<evidence type="ECO:0000256" key="1">
    <source>
        <dbReference type="ARBA" id="ARBA00007905"/>
    </source>
</evidence>
<gene>
    <name evidence="5" type="ORF">D7V88_39540</name>
</gene>
<dbReference type="Gene3D" id="3.20.20.100">
    <property type="entry name" value="NADP-dependent oxidoreductase domain"/>
    <property type="match status" value="1"/>
</dbReference>
<name>A0A3A8HHS0_9BACT</name>
<keyword evidence="6" id="KW-1185">Reference proteome</keyword>
<accession>A0A3A8HHS0</accession>
<dbReference type="InterPro" id="IPR036812">
    <property type="entry name" value="NAD(P)_OxRdtase_dom_sf"/>
</dbReference>
<dbReference type="InterPro" id="IPR018170">
    <property type="entry name" value="Aldo/ket_reductase_CS"/>
</dbReference>
<comment type="similarity">
    <text evidence="1">Belongs to the aldo/keto reductase family.</text>
</comment>
<dbReference type="SUPFAM" id="SSF51430">
    <property type="entry name" value="NAD(P)-linked oxidoreductase"/>
    <property type="match status" value="1"/>
</dbReference>
<evidence type="ECO:0000256" key="2">
    <source>
        <dbReference type="ARBA" id="ARBA00022857"/>
    </source>
</evidence>
<dbReference type="InterPro" id="IPR023210">
    <property type="entry name" value="NADP_OxRdtase_dom"/>
</dbReference>
<proteinExistence type="inferred from homology"/>
<dbReference type="PANTHER" id="PTHR43827">
    <property type="entry name" value="2,5-DIKETO-D-GLUCONIC ACID REDUCTASE"/>
    <property type="match status" value="1"/>
</dbReference>
<evidence type="ECO:0000256" key="3">
    <source>
        <dbReference type="ARBA" id="ARBA00023002"/>
    </source>
</evidence>
<dbReference type="PROSITE" id="PS00798">
    <property type="entry name" value="ALDOKETO_REDUCTASE_1"/>
    <property type="match status" value="1"/>
</dbReference>
<evidence type="ECO:0000313" key="6">
    <source>
        <dbReference type="Proteomes" id="UP000268094"/>
    </source>
</evidence>
<dbReference type="AlphaFoldDB" id="A0A3A8HHS0"/>
<dbReference type="PANTHER" id="PTHR43827:SF3">
    <property type="entry name" value="NADP-DEPENDENT OXIDOREDUCTASE DOMAIN-CONTAINING PROTEIN"/>
    <property type="match status" value="1"/>
</dbReference>
<reference evidence="6" key="1">
    <citation type="submission" date="2018-09" db="EMBL/GenBank/DDBJ databases">
        <authorList>
            <person name="Livingstone P.G."/>
            <person name="Whitworth D.E."/>
        </authorList>
    </citation>
    <scope>NUCLEOTIDE SEQUENCE [LARGE SCALE GENOMIC DNA]</scope>
    <source>
        <strain evidence="6">CA054A</strain>
    </source>
</reference>
<feature type="domain" description="NADP-dependent oxidoreductase" evidence="4">
    <location>
        <begin position="17"/>
        <end position="68"/>
    </location>
</feature>
<organism evidence="5 6">
    <name type="scientific">Corallococcus terminator</name>
    <dbReference type="NCBI Taxonomy" id="2316733"/>
    <lineage>
        <taxon>Bacteria</taxon>
        <taxon>Pseudomonadati</taxon>
        <taxon>Myxococcota</taxon>
        <taxon>Myxococcia</taxon>
        <taxon>Myxococcales</taxon>
        <taxon>Cystobacterineae</taxon>
        <taxon>Myxococcaceae</taxon>
        <taxon>Corallococcus</taxon>
    </lineage>
</organism>
<dbReference type="Proteomes" id="UP000268094">
    <property type="component" value="Unassembled WGS sequence"/>
</dbReference>
<keyword evidence="3" id="KW-0560">Oxidoreductase</keyword>
<evidence type="ECO:0000259" key="4">
    <source>
        <dbReference type="Pfam" id="PF00248"/>
    </source>
</evidence>
<dbReference type="GO" id="GO:0016616">
    <property type="term" value="F:oxidoreductase activity, acting on the CH-OH group of donors, NAD or NADP as acceptor"/>
    <property type="evidence" value="ECO:0007669"/>
    <property type="project" value="UniProtKB-ARBA"/>
</dbReference>
<feature type="non-terminal residue" evidence="5">
    <location>
        <position position="71"/>
    </location>
</feature>
<dbReference type="RefSeq" id="WP_208726734.1">
    <property type="nucleotide sequence ID" value="NZ_RAVZ01000532.1"/>
</dbReference>
<keyword evidence="2" id="KW-0521">NADP</keyword>
<dbReference type="InterPro" id="IPR020471">
    <property type="entry name" value="AKR"/>
</dbReference>